<sequence length="343" mass="39332">MRIQANYSLKNRNTFHIDVKAHYFVEIEKQSDITTLRSDLKIAALPWMIMGCGSNLLFTHDLDKVVVTCRFKKIKIVKEDADNVWLSVGAGLDWHTFVEHTVDQGYWGLENLALIPGTVGAAPVQNIGAYGAEAEDTITRVQTLNLFNGERREFRHSDCQFGYRQSIFKTEYENSLLVHRVTFRLRKAHAGQPNLYYEPLKEALSDKEKGELTSRDIFDAVVKIRQNRIPDPHIYGNAGSFFKNPIVSEEYFQELVEKHGDIPYHKTLDNQYKIPAAWLIEKAGWKGKRCVNKKAGVSEKHALFLVNYGDAKGEDIVMLSQHIREDIDHKFGIHLECEVIILK</sequence>
<comment type="caution">
    <text evidence="22">The sequence shown here is derived from an EMBL/GenBank/DDBJ whole genome shotgun (WGS) entry which is preliminary data.</text>
</comment>
<dbReference type="InterPro" id="IPR003170">
    <property type="entry name" value="MurB"/>
</dbReference>
<dbReference type="Pfam" id="PF01565">
    <property type="entry name" value="FAD_binding_4"/>
    <property type="match status" value="1"/>
</dbReference>
<dbReference type="PROSITE" id="PS51387">
    <property type="entry name" value="FAD_PCMH"/>
    <property type="match status" value="1"/>
</dbReference>
<dbReference type="SUPFAM" id="SSF56194">
    <property type="entry name" value="Uridine diphospho-N-Acetylenolpyruvylglucosamine reductase, MurB, C-terminal domain"/>
    <property type="match status" value="1"/>
</dbReference>
<dbReference type="Pfam" id="PF02873">
    <property type="entry name" value="MurB_C"/>
    <property type="match status" value="1"/>
</dbReference>
<dbReference type="InterPro" id="IPR016167">
    <property type="entry name" value="FAD-bd_PCMH_sub1"/>
</dbReference>
<evidence type="ECO:0000256" key="2">
    <source>
        <dbReference type="ARBA" id="ARBA00003921"/>
    </source>
</evidence>
<dbReference type="RefSeq" id="WP_029909135.1">
    <property type="nucleotide sequence ID" value="NZ_AP020335.1"/>
</dbReference>
<dbReference type="EMBL" id="JMIU01000001">
    <property type="protein sequence ID" value="KDN95227.1"/>
    <property type="molecule type" value="Genomic_DNA"/>
</dbReference>
<feature type="active site" evidence="20">
    <location>
        <position position="164"/>
    </location>
</feature>
<dbReference type="InterPro" id="IPR011601">
    <property type="entry name" value="MurB_C"/>
</dbReference>
<evidence type="ECO:0000256" key="6">
    <source>
        <dbReference type="ARBA" id="ARBA00012518"/>
    </source>
</evidence>
<evidence type="ECO:0000259" key="21">
    <source>
        <dbReference type="PROSITE" id="PS51387"/>
    </source>
</evidence>
<reference evidence="22 23" key="1">
    <citation type="submission" date="2014-04" db="EMBL/GenBank/DDBJ databases">
        <title>Draft genome sequence of Hydrogenovibrio marinus MH-110, a model organism for aerobic H2 metabolism.</title>
        <authorList>
            <person name="Cha H.J."/>
            <person name="Jo B.H."/>
            <person name="Hwang B.H."/>
        </authorList>
    </citation>
    <scope>NUCLEOTIDE SEQUENCE [LARGE SCALE GENOMIC DNA]</scope>
    <source>
        <strain evidence="22 23">MH-110</strain>
    </source>
</reference>
<evidence type="ECO:0000256" key="1">
    <source>
        <dbReference type="ARBA" id="ARBA00001974"/>
    </source>
</evidence>
<comment type="pathway">
    <text evidence="4 20">Cell wall biogenesis; peptidoglycan biosynthesis.</text>
</comment>
<keyword evidence="10 20" id="KW-0285">Flavoprotein</keyword>
<evidence type="ECO:0000256" key="16">
    <source>
        <dbReference type="ARBA" id="ARBA00023306"/>
    </source>
</evidence>
<dbReference type="Gene3D" id="3.90.78.10">
    <property type="entry name" value="UDP-N-acetylenolpyruvoylglucosamine reductase, C-terminal domain"/>
    <property type="match status" value="1"/>
</dbReference>
<evidence type="ECO:0000256" key="13">
    <source>
        <dbReference type="ARBA" id="ARBA00022960"/>
    </source>
</evidence>
<keyword evidence="23" id="KW-1185">Reference proteome</keyword>
<keyword evidence="9 20" id="KW-0132">Cell division</keyword>
<dbReference type="NCBIfam" id="TIGR00179">
    <property type="entry name" value="murB"/>
    <property type="match status" value="1"/>
</dbReference>
<comment type="similarity">
    <text evidence="5 20">Belongs to the MurB family.</text>
</comment>
<keyword evidence="17 20" id="KW-0961">Cell wall biogenesis/degradation</keyword>
<dbReference type="Gene3D" id="3.30.43.10">
    <property type="entry name" value="Uridine Diphospho-n-acetylenolpyruvylglucosamine Reductase, domain 2"/>
    <property type="match status" value="1"/>
</dbReference>
<dbReference type="NCBIfam" id="NF010478">
    <property type="entry name" value="PRK13903.1"/>
    <property type="match status" value="1"/>
</dbReference>
<dbReference type="GO" id="GO:0009252">
    <property type="term" value="P:peptidoglycan biosynthetic process"/>
    <property type="evidence" value="ECO:0007669"/>
    <property type="project" value="UniProtKB-UniRule"/>
</dbReference>
<organism evidence="22 23">
    <name type="scientific">Hydrogenovibrio marinus</name>
    <dbReference type="NCBI Taxonomy" id="28885"/>
    <lineage>
        <taxon>Bacteria</taxon>
        <taxon>Pseudomonadati</taxon>
        <taxon>Pseudomonadota</taxon>
        <taxon>Gammaproteobacteria</taxon>
        <taxon>Thiotrichales</taxon>
        <taxon>Piscirickettsiaceae</taxon>
        <taxon>Hydrogenovibrio</taxon>
    </lineage>
</organism>
<dbReference type="InterPro" id="IPR016169">
    <property type="entry name" value="FAD-bd_PCMH_sub2"/>
</dbReference>
<evidence type="ECO:0000256" key="3">
    <source>
        <dbReference type="ARBA" id="ARBA00004496"/>
    </source>
</evidence>
<evidence type="ECO:0000313" key="23">
    <source>
        <dbReference type="Proteomes" id="UP000027341"/>
    </source>
</evidence>
<feature type="active site" evidence="20">
    <location>
        <position position="338"/>
    </location>
</feature>
<dbReference type="STRING" id="28885.EI16_02680"/>
<evidence type="ECO:0000256" key="19">
    <source>
        <dbReference type="ARBA" id="ARBA00048914"/>
    </source>
</evidence>
<dbReference type="InterPro" id="IPR016166">
    <property type="entry name" value="FAD-bd_PCMH"/>
</dbReference>
<dbReference type="InterPro" id="IPR036318">
    <property type="entry name" value="FAD-bd_PCMH-like_sf"/>
</dbReference>
<dbReference type="GO" id="GO:0071555">
    <property type="term" value="P:cell wall organization"/>
    <property type="evidence" value="ECO:0007669"/>
    <property type="project" value="UniProtKB-KW"/>
</dbReference>
<dbReference type="GO" id="GO:0005829">
    <property type="term" value="C:cytosol"/>
    <property type="evidence" value="ECO:0007669"/>
    <property type="project" value="TreeGrafter"/>
</dbReference>
<proteinExistence type="inferred from homology"/>
<keyword evidence="12 20" id="KW-0521">NADP</keyword>
<name>A0A066ZP20_HYDMR</name>
<dbReference type="PANTHER" id="PTHR21071:SF4">
    <property type="entry name" value="UDP-N-ACETYLENOLPYRUVOYLGLUCOSAMINE REDUCTASE"/>
    <property type="match status" value="1"/>
</dbReference>
<dbReference type="AlphaFoldDB" id="A0A066ZP20"/>
<evidence type="ECO:0000256" key="18">
    <source>
        <dbReference type="ARBA" id="ARBA00031026"/>
    </source>
</evidence>
<evidence type="ECO:0000256" key="4">
    <source>
        <dbReference type="ARBA" id="ARBA00004752"/>
    </source>
</evidence>
<dbReference type="UniPathway" id="UPA00219"/>
<evidence type="ECO:0000256" key="15">
    <source>
        <dbReference type="ARBA" id="ARBA00023002"/>
    </source>
</evidence>
<dbReference type="GO" id="GO:0008360">
    <property type="term" value="P:regulation of cell shape"/>
    <property type="evidence" value="ECO:0007669"/>
    <property type="project" value="UniProtKB-KW"/>
</dbReference>
<keyword evidence="16 20" id="KW-0131">Cell cycle</keyword>
<keyword evidence="15 20" id="KW-0560">Oxidoreductase</keyword>
<keyword evidence="14 20" id="KW-0573">Peptidoglycan synthesis</keyword>
<dbReference type="GO" id="GO:0008762">
    <property type="term" value="F:UDP-N-acetylmuramate dehydrogenase activity"/>
    <property type="evidence" value="ECO:0007669"/>
    <property type="project" value="UniProtKB-UniRule"/>
</dbReference>
<keyword evidence="13 20" id="KW-0133">Cell shape</keyword>
<dbReference type="SUPFAM" id="SSF56176">
    <property type="entry name" value="FAD-binding/transporter-associated domain-like"/>
    <property type="match status" value="1"/>
</dbReference>
<comment type="subcellular location">
    <subcellularLocation>
        <location evidence="3 20">Cytoplasm</location>
    </subcellularLocation>
</comment>
<evidence type="ECO:0000256" key="12">
    <source>
        <dbReference type="ARBA" id="ARBA00022857"/>
    </source>
</evidence>
<feature type="domain" description="FAD-binding PCMH-type" evidence="21">
    <location>
        <begin position="17"/>
        <end position="188"/>
    </location>
</feature>
<evidence type="ECO:0000256" key="7">
    <source>
        <dbReference type="ARBA" id="ARBA00015188"/>
    </source>
</evidence>
<evidence type="ECO:0000256" key="11">
    <source>
        <dbReference type="ARBA" id="ARBA00022827"/>
    </source>
</evidence>
<evidence type="ECO:0000256" key="5">
    <source>
        <dbReference type="ARBA" id="ARBA00010485"/>
    </source>
</evidence>
<comment type="cofactor">
    <cofactor evidence="1 20">
        <name>FAD</name>
        <dbReference type="ChEBI" id="CHEBI:57692"/>
    </cofactor>
</comment>
<dbReference type="Gene3D" id="3.30.465.10">
    <property type="match status" value="1"/>
</dbReference>
<comment type="function">
    <text evidence="2 20">Cell wall formation.</text>
</comment>
<keyword evidence="11 20" id="KW-0274">FAD</keyword>
<dbReference type="GO" id="GO:0071949">
    <property type="term" value="F:FAD binding"/>
    <property type="evidence" value="ECO:0007669"/>
    <property type="project" value="InterPro"/>
</dbReference>
<protein>
    <recommendedName>
        <fullName evidence="7 20">UDP-N-acetylenolpyruvoylglucosamine reductase</fullName>
        <ecNumber evidence="6 20">1.3.1.98</ecNumber>
    </recommendedName>
    <alternativeName>
        <fullName evidence="18 20">UDP-N-acetylmuramate dehydrogenase</fullName>
    </alternativeName>
</protein>
<evidence type="ECO:0000256" key="8">
    <source>
        <dbReference type="ARBA" id="ARBA00022490"/>
    </source>
</evidence>
<evidence type="ECO:0000256" key="20">
    <source>
        <dbReference type="HAMAP-Rule" id="MF_00037"/>
    </source>
</evidence>
<dbReference type="Proteomes" id="UP000027341">
    <property type="component" value="Unassembled WGS sequence"/>
</dbReference>
<dbReference type="HAMAP" id="MF_00037">
    <property type="entry name" value="MurB"/>
    <property type="match status" value="1"/>
</dbReference>
<evidence type="ECO:0000256" key="10">
    <source>
        <dbReference type="ARBA" id="ARBA00022630"/>
    </source>
</evidence>
<dbReference type="InterPro" id="IPR036635">
    <property type="entry name" value="MurB_C_sf"/>
</dbReference>
<dbReference type="EC" id="1.3.1.98" evidence="6 20"/>
<dbReference type="GO" id="GO:0051301">
    <property type="term" value="P:cell division"/>
    <property type="evidence" value="ECO:0007669"/>
    <property type="project" value="UniProtKB-KW"/>
</dbReference>
<gene>
    <name evidence="20" type="primary">murB</name>
    <name evidence="22" type="ORF">EI16_02680</name>
</gene>
<evidence type="ECO:0000256" key="17">
    <source>
        <dbReference type="ARBA" id="ARBA00023316"/>
    </source>
</evidence>
<evidence type="ECO:0000313" key="22">
    <source>
        <dbReference type="EMBL" id="KDN95227.1"/>
    </source>
</evidence>
<keyword evidence="8 20" id="KW-0963">Cytoplasm</keyword>
<comment type="catalytic activity">
    <reaction evidence="19 20">
        <text>UDP-N-acetyl-alpha-D-muramate + NADP(+) = UDP-N-acetyl-3-O-(1-carboxyvinyl)-alpha-D-glucosamine + NADPH + H(+)</text>
        <dbReference type="Rhea" id="RHEA:12248"/>
        <dbReference type="ChEBI" id="CHEBI:15378"/>
        <dbReference type="ChEBI" id="CHEBI:57783"/>
        <dbReference type="ChEBI" id="CHEBI:58349"/>
        <dbReference type="ChEBI" id="CHEBI:68483"/>
        <dbReference type="ChEBI" id="CHEBI:70757"/>
        <dbReference type="EC" id="1.3.1.98"/>
    </reaction>
</comment>
<evidence type="ECO:0000256" key="9">
    <source>
        <dbReference type="ARBA" id="ARBA00022618"/>
    </source>
</evidence>
<feature type="active site" description="Proton donor" evidence="20">
    <location>
        <position position="240"/>
    </location>
</feature>
<accession>A0A066ZP20</accession>
<dbReference type="PANTHER" id="PTHR21071">
    <property type="entry name" value="UDP-N-ACETYLENOLPYRUVOYLGLUCOSAMINE REDUCTASE"/>
    <property type="match status" value="1"/>
</dbReference>
<dbReference type="NCBIfam" id="NF000755">
    <property type="entry name" value="PRK00046.1"/>
    <property type="match status" value="1"/>
</dbReference>
<dbReference type="InterPro" id="IPR006094">
    <property type="entry name" value="Oxid_FAD_bind_N"/>
</dbReference>
<evidence type="ECO:0000256" key="14">
    <source>
        <dbReference type="ARBA" id="ARBA00022984"/>
    </source>
</evidence>